<feature type="compositionally biased region" description="Polar residues" evidence="1">
    <location>
        <begin position="123"/>
        <end position="144"/>
    </location>
</feature>
<feature type="compositionally biased region" description="Polar residues" evidence="1">
    <location>
        <begin position="86"/>
        <end position="102"/>
    </location>
</feature>
<evidence type="ECO:0000313" key="2">
    <source>
        <dbReference type="EMBL" id="KAF7275170.1"/>
    </source>
</evidence>
<dbReference type="AlphaFoldDB" id="A0A834IC19"/>
<keyword evidence="3" id="KW-1185">Reference proteome</keyword>
<name>A0A834IC19_RHYFE</name>
<proteinExistence type="predicted"/>
<dbReference type="EMBL" id="JAACXV010011150">
    <property type="protein sequence ID" value="KAF7275170.1"/>
    <property type="molecule type" value="Genomic_DNA"/>
</dbReference>
<protein>
    <submittedName>
        <fullName evidence="2">Uncharacterized protein</fullName>
    </submittedName>
</protein>
<dbReference type="Proteomes" id="UP000625711">
    <property type="component" value="Unassembled WGS sequence"/>
</dbReference>
<feature type="compositionally biased region" description="Basic and acidic residues" evidence="1">
    <location>
        <begin position="8"/>
        <end position="18"/>
    </location>
</feature>
<evidence type="ECO:0000313" key="3">
    <source>
        <dbReference type="Proteomes" id="UP000625711"/>
    </source>
</evidence>
<feature type="region of interest" description="Disordered" evidence="1">
    <location>
        <begin position="69"/>
        <end position="156"/>
    </location>
</feature>
<reference evidence="2" key="1">
    <citation type="submission" date="2020-08" db="EMBL/GenBank/DDBJ databases">
        <title>Genome sequencing and assembly of the red palm weevil Rhynchophorus ferrugineus.</title>
        <authorList>
            <person name="Dias G.B."/>
            <person name="Bergman C.M."/>
            <person name="Manee M."/>
        </authorList>
    </citation>
    <scope>NUCLEOTIDE SEQUENCE</scope>
    <source>
        <strain evidence="2">AA-2017</strain>
        <tissue evidence="2">Whole larva</tissue>
    </source>
</reference>
<feature type="compositionally biased region" description="Basic and acidic residues" evidence="1">
    <location>
        <begin position="72"/>
        <end position="81"/>
    </location>
</feature>
<feature type="compositionally biased region" description="Basic and acidic residues" evidence="1">
    <location>
        <begin position="104"/>
        <end position="122"/>
    </location>
</feature>
<feature type="region of interest" description="Disordered" evidence="1">
    <location>
        <begin position="1"/>
        <end position="35"/>
    </location>
</feature>
<gene>
    <name evidence="2" type="ORF">GWI33_012117</name>
</gene>
<evidence type="ECO:0000256" key="1">
    <source>
        <dbReference type="SAM" id="MobiDB-lite"/>
    </source>
</evidence>
<sequence>MNTLNRYNRQEKEQDGDARSVTTQQINSDGTQESVYERLYRQRRMPSQTIIDFVREQYQQRKERRKLVYRTDVPRADEPLRRKSFRANTISPETRNPQSGTHSNKREDSTKQETREYCEVRQEISSTASNNSVKSEQLDSEQAPSSSTEEKPKTVTKTEMYDHIQLLLGMLKNIKLELNKPYYKYYSNL</sequence>
<feature type="compositionally biased region" description="Polar residues" evidence="1">
    <location>
        <begin position="20"/>
        <end position="34"/>
    </location>
</feature>
<comment type="caution">
    <text evidence="2">The sequence shown here is derived from an EMBL/GenBank/DDBJ whole genome shotgun (WGS) entry which is preliminary data.</text>
</comment>
<accession>A0A834IC19</accession>
<organism evidence="2 3">
    <name type="scientific">Rhynchophorus ferrugineus</name>
    <name type="common">Red palm weevil</name>
    <name type="synonym">Curculio ferrugineus</name>
    <dbReference type="NCBI Taxonomy" id="354439"/>
    <lineage>
        <taxon>Eukaryota</taxon>
        <taxon>Metazoa</taxon>
        <taxon>Ecdysozoa</taxon>
        <taxon>Arthropoda</taxon>
        <taxon>Hexapoda</taxon>
        <taxon>Insecta</taxon>
        <taxon>Pterygota</taxon>
        <taxon>Neoptera</taxon>
        <taxon>Endopterygota</taxon>
        <taxon>Coleoptera</taxon>
        <taxon>Polyphaga</taxon>
        <taxon>Cucujiformia</taxon>
        <taxon>Curculionidae</taxon>
        <taxon>Dryophthorinae</taxon>
        <taxon>Rhynchophorus</taxon>
    </lineage>
</organism>